<dbReference type="InterPro" id="IPR003593">
    <property type="entry name" value="AAA+_ATPase"/>
</dbReference>
<dbReference type="InterPro" id="IPR027417">
    <property type="entry name" value="P-loop_NTPase"/>
</dbReference>
<evidence type="ECO:0000259" key="11">
    <source>
        <dbReference type="PROSITE" id="PS50929"/>
    </source>
</evidence>
<dbReference type="PANTHER" id="PTHR24223">
    <property type="entry name" value="ATP-BINDING CASSETTE SUB-FAMILY C"/>
    <property type="match status" value="1"/>
</dbReference>
<dbReference type="Gene3D" id="3.40.50.300">
    <property type="entry name" value="P-loop containing nucleotide triphosphate hydrolases"/>
    <property type="match status" value="2"/>
</dbReference>
<evidence type="ECO:0000256" key="4">
    <source>
        <dbReference type="ARBA" id="ARBA00022737"/>
    </source>
</evidence>
<dbReference type="SUPFAM" id="SSF90123">
    <property type="entry name" value="ABC transporter transmembrane region"/>
    <property type="match status" value="2"/>
</dbReference>
<feature type="transmembrane region" description="Helical" evidence="9">
    <location>
        <begin position="632"/>
        <end position="661"/>
    </location>
</feature>
<dbReference type="PROSITE" id="PS00211">
    <property type="entry name" value="ABC_TRANSPORTER_1"/>
    <property type="match status" value="2"/>
</dbReference>
<dbReference type="InterPro" id="IPR011527">
    <property type="entry name" value="ABC1_TM_dom"/>
</dbReference>
<feature type="domain" description="ABC transporter" evidence="10">
    <location>
        <begin position="750"/>
        <end position="981"/>
    </location>
</feature>
<dbReference type="SUPFAM" id="SSF52540">
    <property type="entry name" value="P-loop containing nucleoside triphosphate hydrolases"/>
    <property type="match status" value="2"/>
</dbReference>
<evidence type="ECO:0000259" key="10">
    <source>
        <dbReference type="PROSITE" id="PS50893"/>
    </source>
</evidence>
<dbReference type="InterPro" id="IPR017871">
    <property type="entry name" value="ABC_transporter-like_CS"/>
</dbReference>
<comment type="caution">
    <text evidence="12">The sequence shown here is derived from an EMBL/GenBank/DDBJ whole genome shotgun (WGS) entry which is preliminary data.</text>
</comment>
<proteinExistence type="predicted"/>
<reference evidence="12 13" key="2">
    <citation type="journal article" date="2022" name="Mol. Biol. Evol.">
        <title>Comparative Genomics Reveals Insights into the Divergent Evolution of Astigmatic Mites and Household Pest Adaptations.</title>
        <authorList>
            <person name="Xiong Q."/>
            <person name="Wan A.T."/>
            <person name="Liu X."/>
            <person name="Fung C.S."/>
            <person name="Xiao X."/>
            <person name="Malainual N."/>
            <person name="Hou J."/>
            <person name="Wang L."/>
            <person name="Wang M."/>
            <person name="Yang K.Y."/>
            <person name="Cui Y."/>
            <person name="Leung E.L."/>
            <person name="Nong W."/>
            <person name="Shin S.K."/>
            <person name="Au S.W."/>
            <person name="Jeong K.Y."/>
            <person name="Chew F.T."/>
            <person name="Hui J.H."/>
            <person name="Leung T.F."/>
            <person name="Tungtrongchitr A."/>
            <person name="Zhong N."/>
            <person name="Liu Z."/>
            <person name="Tsui S.K."/>
        </authorList>
    </citation>
    <scope>NUCLEOTIDE SEQUENCE [LARGE SCALE GENOMIC DNA]</scope>
    <source>
        <strain evidence="12">Derp</strain>
    </source>
</reference>
<feature type="transmembrane region" description="Helical" evidence="9">
    <location>
        <begin position="1180"/>
        <end position="1201"/>
    </location>
</feature>
<keyword evidence="5" id="KW-0547">Nucleotide-binding</keyword>
<keyword evidence="13" id="KW-1185">Reference proteome</keyword>
<evidence type="ECO:0000256" key="3">
    <source>
        <dbReference type="ARBA" id="ARBA00022692"/>
    </source>
</evidence>
<keyword evidence="6" id="KW-0067">ATP-binding</keyword>
<evidence type="ECO:0008006" key="14">
    <source>
        <dbReference type="Google" id="ProtNLM"/>
    </source>
</evidence>
<dbReference type="CDD" id="cd18595">
    <property type="entry name" value="ABC_6TM_MRP1_2_3_6_D1_like"/>
    <property type="match status" value="1"/>
</dbReference>
<feature type="transmembrane region" description="Helical" evidence="9">
    <location>
        <begin position="1255"/>
        <end position="1273"/>
    </location>
</feature>
<feature type="transmembrane region" description="Helical" evidence="9">
    <location>
        <begin position="215"/>
        <end position="238"/>
    </location>
</feature>
<dbReference type="CDD" id="cd03250">
    <property type="entry name" value="ABCC_MRP_domain1"/>
    <property type="match status" value="1"/>
</dbReference>
<feature type="transmembrane region" description="Helical" evidence="9">
    <location>
        <begin position="298"/>
        <end position="316"/>
    </location>
</feature>
<sequence>MNDICYITYDPFPITDQSNESDLMNTIQQPSYRWINITKPLIFNLKLLFNINLNDQDHHQQQLFDINLNFLRIILCFHHETSLLGLFTIFILYKIISFLIKNSKCNESIVDEDYSIADEYKYDSNNKNSFNMDEFRKFKDSYQTTKYYKIKKIIAGIIIFTYLVEISIILSLYKYDIFGEALQYFCSNFLSFVCSLFVIYYMFANPSLNRQHQKFICFYWLISMLNFFWNILSIYIQIDNSDYSIWKLCSKCQWHLPNFQYQSYSEQENFHHQIIISNHNDDHDFHQKINIIWLHFNYFYAILFSIQFFGCFLTDFEHSSSVHPESNATLFGRTIFIWMSRTIFRGYRRPLTTEDIFKTSIPVEHLEQNFFRRLIRQSNEYSKSFKLIKILVNQFGSEFLQISFIKLIPTLTTFIGPLLLDRLIKFTTSSMIENQQPQWHGYFYAIAMFILFVNESILNSYSDYHLMVLALKIRSCLMASIYRRLILAKNIDMTTMNSQVKQKENPNTSGQIVNLMSTDTQHIFEYIKIVNLFWICPLQIIIAIYLLWQLLGYGSLAGLGVLLLLLLINTFIGARIRSLQTKLLEYKDRRMKSLTETLNGIRAIKLYAWEKFFHKRINESRRLEYLNLRSQALYSTAIAFAFISAPFFIALSSFSLFLYINANTGGHLDAQKAFVSLAIFNIIRRPVAFIPQLITNSMMFSVSLKRISNFVINNDYVDTTLSKNDINNNNPYQIAISSISSTMIKIPPKISLQNCRFTWLQHIGSSFRLDNIDICINQSKLCAIVGSIGSGKSSLLAAILGQMNLKPKNLYQCICHVKGKIAYVPQNSWIHSGTIRENILFGNVFDPIRYWKVIDACALLDDIKQMINGDKTLIGEKGDNLSGGQRQRISLARAVYADADIYLLDDPLSALDSRVSRHVFRRVISNRGLLANKIRLFTTNNMALLPNVDEIFLMNKGSIVARGNYQDLINMENEFTEFLTTYFSSTTKDLSTDNPINDDYEDDDNNLIVEEEEDYAILVEMAQRLERQFASFTRRGSIMRKISLSKNHSVEKEIKNDSNKKKRTNIFTKFSKITQKKESELKIDYSETITRTGSISFRIYWHYIRAVGLLPLLLILFSYTFGHYFVVVTNLWLSSWSNDSKISSSSNSSEIIQNNLWMNDMLIRWKLIDPSKPIDQWIRLNVYAILGFGQTIFILIATLLLKLSCLRGSQWLHQSMLYRLMHAPIWFFDQANSGAIFNRFSKDIDLADTTLITSLRSFMIEIFRACALFTIIITGTESPILICLFLPLIIAYFLIYKYYVSTSRQLMRIESKLRTPIYQQFNETYAGVIVIQAFERVEMFLQKFYKNIDMNTSVLHMSIAAAKWLSVRLECLGNLVVLITSLSCVLLRGKISPGMVGLCITSSLTITGTLNFLIRSSIELENNIVTVERLVEYTNLPQEDEWYRKERNKNKTIEIKRKNFFDFIKNFLNFKQQKSIRNFLISEIISTHSVPINLRLCSSNQTYQNQWPTDGSISFIQYSARYQNSSTLCLNQLNLCIPSGTKIGIVGRTGAGKSSFAMALFRLIEAETGEILISNRNIHELGLHELRSKLTIIPQDPLLFAGTLRNNLDPFNHYSDQQIIDALNKVHLGHMITMLNQSVEKQLNHLSFGQKQLLCLSRALLRKSKILLMDEATAGIDPATDQLIQETIRYEFFNCTVLTIAHRLKTILSYDQILCFGFSVSNLKCPADLQSFRSLSKNNVPGHNCKNGT</sequence>
<keyword evidence="8 9" id="KW-0472">Membrane</keyword>
<evidence type="ECO:0000313" key="12">
    <source>
        <dbReference type="EMBL" id="KAH9419712.1"/>
    </source>
</evidence>
<dbReference type="InterPro" id="IPR036640">
    <property type="entry name" value="ABC1_TM_sf"/>
</dbReference>
<feature type="transmembrane region" description="Helical" evidence="9">
    <location>
        <begin position="1279"/>
        <end position="1299"/>
    </location>
</feature>
<keyword evidence="4" id="KW-0677">Repeat</keyword>
<evidence type="ECO:0000256" key="5">
    <source>
        <dbReference type="ARBA" id="ARBA00022741"/>
    </source>
</evidence>
<feature type="transmembrane region" description="Helical" evidence="9">
    <location>
        <begin position="70"/>
        <end position="93"/>
    </location>
</feature>
<reference evidence="12 13" key="1">
    <citation type="journal article" date="2018" name="J. Allergy Clin. Immunol.">
        <title>High-quality assembly of Dermatophagoides pteronyssinus genome and transcriptome reveals a wide range of novel allergens.</title>
        <authorList>
            <person name="Liu X.Y."/>
            <person name="Yang K.Y."/>
            <person name="Wang M.Q."/>
            <person name="Kwok J.S."/>
            <person name="Zeng X."/>
            <person name="Yang Z."/>
            <person name="Xiao X.J."/>
            <person name="Lau C.P."/>
            <person name="Li Y."/>
            <person name="Huang Z.M."/>
            <person name="Ba J.G."/>
            <person name="Yim A.K."/>
            <person name="Ouyang C.Y."/>
            <person name="Ngai S.M."/>
            <person name="Chan T.F."/>
            <person name="Leung E.L."/>
            <person name="Liu L."/>
            <person name="Liu Z.G."/>
            <person name="Tsui S.K."/>
        </authorList>
    </citation>
    <scope>NUCLEOTIDE SEQUENCE [LARGE SCALE GENOMIC DNA]</scope>
    <source>
        <strain evidence="12">Derp</strain>
    </source>
</reference>
<evidence type="ECO:0000256" key="6">
    <source>
        <dbReference type="ARBA" id="ARBA00022840"/>
    </source>
</evidence>
<feature type="transmembrane region" description="Helical" evidence="9">
    <location>
        <begin position="529"/>
        <end position="548"/>
    </location>
</feature>
<accession>A0ABQ8JBF3</accession>
<dbReference type="PROSITE" id="PS50893">
    <property type="entry name" value="ABC_TRANSPORTER_2"/>
    <property type="match status" value="2"/>
</dbReference>
<dbReference type="EMBL" id="NJHN03000054">
    <property type="protein sequence ID" value="KAH9419712.1"/>
    <property type="molecule type" value="Genomic_DNA"/>
</dbReference>
<evidence type="ECO:0000256" key="2">
    <source>
        <dbReference type="ARBA" id="ARBA00022448"/>
    </source>
</evidence>
<feature type="transmembrane region" description="Helical" evidence="9">
    <location>
        <begin position="1103"/>
        <end position="1126"/>
    </location>
</feature>
<feature type="transmembrane region" description="Helical" evidence="9">
    <location>
        <begin position="441"/>
        <end position="458"/>
    </location>
</feature>
<keyword evidence="2" id="KW-0813">Transport</keyword>
<feature type="transmembrane region" description="Helical" evidence="9">
    <location>
        <begin position="673"/>
        <end position="694"/>
    </location>
</feature>
<dbReference type="PROSITE" id="PS50929">
    <property type="entry name" value="ABC_TM1F"/>
    <property type="match status" value="2"/>
</dbReference>
<dbReference type="InterPro" id="IPR003439">
    <property type="entry name" value="ABC_transporter-like_ATP-bd"/>
</dbReference>
<evidence type="ECO:0000256" key="7">
    <source>
        <dbReference type="ARBA" id="ARBA00022989"/>
    </source>
</evidence>
<evidence type="ECO:0000256" key="9">
    <source>
        <dbReference type="SAM" id="Phobius"/>
    </source>
</evidence>
<dbReference type="InterPro" id="IPR050173">
    <property type="entry name" value="ABC_transporter_C-like"/>
</dbReference>
<dbReference type="Gene3D" id="1.20.1560.10">
    <property type="entry name" value="ABC transporter type 1, transmembrane domain"/>
    <property type="match status" value="2"/>
</dbReference>
<protein>
    <recommendedName>
        <fullName evidence="14">Multidrug resistance-associated protein 1-like</fullName>
    </recommendedName>
</protein>
<feature type="domain" description="ABC transporter" evidence="10">
    <location>
        <begin position="1513"/>
        <end position="1744"/>
    </location>
</feature>
<feature type="transmembrane region" description="Helical" evidence="9">
    <location>
        <begin position="554"/>
        <end position="574"/>
    </location>
</feature>
<feature type="transmembrane region" description="Helical" evidence="9">
    <location>
        <begin position="399"/>
        <end position="420"/>
    </location>
</feature>
<dbReference type="PANTHER" id="PTHR24223:SF443">
    <property type="entry name" value="MULTIDRUG-RESISTANCE LIKE PROTEIN 1, ISOFORM I"/>
    <property type="match status" value="1"/>
</dbReference>
<evidence type="ECO:0000256" key="8">
    <source>
        <dbReference type="ARBA" id="ARBA00023136"/>
    </source>
</evidence>
<organism evidence="12 13">
    <name type="scientific">Dermatophagoides pteronyssinus</name>
    <name type="common">European house dust mite</name>
    <dbReference type="NCBI Taxonomy" id="6956"/>
    <lineage>
        <taxon>Eukaryota</taxon>
        <taxon>Metazoa</taxon>
        <taxon>Ecdysozoa</taxon>
        <taxon>Arthropoda</taxon>
        <taxon>Chelicerata</taxon>
        <taxon>Arachnida</taxon>
        <taxon>Acari</taxon>
        <taxon>Acariformes</taxon>
        <taxon>Sarcoptiformes</taxon>
        <taxon>Astigmata</taxon>
        <taxon>Psoroptidia</taxon>
        <taxon>Analgoidea</taxon>
        <taxon>Pyroglyphidae</taxon>
        <taxon>Dermatophagoidinae</taxon>
        <taxon>Dermatophagoides</taxon>
    </lineage>
</organism>
<feature type="domain" description="ABC transmembrane type-1" evidence="11">
    <location>
        <begin position="410"/>
        <end position="699"/>
    </location>
</feature>
<dbReference type="CDD" id="cd03244">
    <property type="entry name" value="ABCC_MRP_domain2"/>
    <property type="match status" value="1"/>
</dbReference>
<evidence type="ECO:0000256" key="1">
    <source>
        <dbReference type="ARBA" id="ARBA00004128"/>
    </source>
</evidence>
<keyword evidence="7 9" id="KW-1133">Transmembrane helix</keyword>
<feature type="transmembrane region" description="Helical" evidence="9">
    <location>
        <begin position="153"/>
        <end position="175"/>
    </location>
</feature>
<name>A0ABQ8JBF3_DERPT</name>
<feature type="domain" description="ABC transmembrane type-1" evidence="11">
    <location>
        <begin position="1182"/>
        <end position="1422"/>
    </location>
</feature>
<evidence type="ECO:0000313" key="13">
    <source>
        <dbReference type="Proteomes" id="UP000887458"/>
    </source>
</evidence>
<gene>
    <name evidence="12" type="ORF">DERP_001542</name>
</gene>
<keyword evidence="3 9" id="KW-0812">Transmembrane</keyword>
<dbReference type="SMART" id="SM00382">
    <property type="entry name" value="AAA"/>
    <property type="match status" value="2"/>
</dbReference>
<feature type="transmembrane region" description="Helical" evidence="9">
    <location>
        <begin position="181"/>
        <end position="203"/>
    </location>
</feature>
<feature type="transmembrane region" description="Helical" evidence="9">
    <location>
        <begin position="1371"/>
        <end position="1389"/>
    </location>
</feature>
<comment type="subcellular location">
    <subcellularLocation>
        <location evidence="1">Vacuole membrane</location>
        <topology evidence="1">Multi-pass membrane protein</topology>
    </subcellularLocation>
</comment>
<dbReference type="CDD" id="cd18603">
    <property type="entry name" value="ABC_6TM_MRP1_2_3_6_D2_like"/>
    <property type="match status" value="1"/>
</dbReference>
<dbReference type="Proteomes" id="UP000887458">
    <property type="component" value="Unassembled WGS sequence"/>
</dbReference>
<dbReference type="Pfam" id="PF00005">
    <property type="entry name" value="ABC_tran"/>
    <property type="match status" value="2"/>
</dbReference>
<dbReference type="Pfam" id="PF00664">
    <property type="entry name" value="ABC_membrane"/>
    <property type="match status" value="2"/>
</dbReference>